<dbReference type="AlphaFoldDB" id="A0A0C3Q7G5"/>
<proteinExistence type="inferred from homology"/>
<dbReference type="Pfam" id="PF05042">
    <property type="entry name" value="Caleosin"/>
    <property type="match status" value="1"/>
</dbReference>
<evidence type="ECO:0008006" key="5">
    <source>
        <dbReference type="Google" id="ProtNLM"/>
    </source>
</evidence>
<dbReference type="InterPro" id="IPR007736">
    <property type="entry name" value="Caleosin-related"/>
</dbReference>
<dbReference type="HOGENOM" id="CLU_062049_1_1_1"/>
<reference evidence="3 4" key="1">
    <citation type="submission" date="2014-04" db="EMBL/GenBank/DDBJ databases">
        <authorList>
            <consortium name="DOE Joint Genome Institute"/>
            <person name="Kuo A."/>
            <person name="Girlanda M."/>
            <person name="Perotto S."/>
            <person name="Kohler A."/>
            <person name="Nagy L.G."/>
            <person name="Floudas D."/>
            <person name="Copeland A."/>
            <person name="Barry K.W."/>
            <person name="Cichocki N."/>
            <person name="Veneault-Fourrey C."/>
            <person name="LaButti K."/>
            <person name="Lindquist E.A."/>
            <person name="Lipzen A."/>
            <person name="Lundell T."/>
            <person name="Morin E."/>
            <person name="Murat C."/>
            <person name="Sun H."/>
            <person name="Tunlid A."/>
            <person name="Henrissat B."/>
            <person name="Grigoriev I.V."/>
            <person name="Hibbett D.S."/>
            <person name="Martin F."/>
            <person name="Nordberg H.P."/>
            <person name="Cantor M.N."/>
            <person name="Hua S.X."/>
        </authorList>
    </citation>
    <scope>NUCLEOTIDE SEQUENCE [LARGE SCALE GENOMIC DNA]</scope>
    <source>
        <strain evidence="3 4">MUT 4182</strain>
    </source>
</reference>
<reference evidence="4" key="2">
    <citation type="submission" date="2015-01" db="EMBL/GenBank/DDBJ databases">
        <title>Evolutionary Origins and Diversification of the Mycorrhizal Mutualists.</title>
        <authorList>
            <consortium name="DOE Joint Genome Institute"/>
            <consortium name="Mycorrhizal Genomics Consortium"/>
            <person name="Kohler A."/>
            <person name="Kuo A."/>
            <person name="Nagy L.G."/>
            <person name="Floudas D."/>
            <person name="Copeland A."/>
            <person name="Barry K.W."/>
            <person name="Cichocki N."/>
            <person name="Veneault-Fourrey C."/>
            <person name="LaButti K."/>
            <person name="Lindquist E.A."/>
            <person name="Lipzen A."/>
            <person name="Lundell T."/>
            <person name="Morin E."/>
            <person name="Murat C."/>
            <person name="Riley R."/>
            <person name="Ohm R."/>
            <person name="Sun H."/>
            <person name="Tunlid A."/>
            <person name="Henrissat B."/>
            <person name="Grigoriev I.V."/>
            <person name="Hibbett D.S."/>
            <person name="Martin F."/>
        </authorList>
    </citation>
    <scope>NUCLEOTIDE SEQUENCE [LARGE SCALE GENOMIC DNA]</scope>
    <source>
        <strain evidence="4">MUT 4182</strain>
    </source>
</reference>
<accession>A0A0C3Q7G5</accession>
<comment type="similarity">
    <text evidence="1">Belongs to the caleosin family.</text>
</comment>
<dbReference type="GO" id="GO:0005509">
    <property type="term" value="F:calcium ion binding"/>
    <property type="evidence" value="ECO:0007669"/>
    <property type="project" value="TreeGrafter"/>
</dbReference>
<name>A0A0C3Q7G5_9AGAM</name>
<keyword evidence="4" id="KW-1185">Reference proteome</keyword>
<dbReference type="OrthoDB" id="640742at2759"/>
<organism evidence="3 4">
    <name type="scientific">Tulasnella calospora MUT 4182</name>
    <dbReference type="NCBI Taxonomy" id="1051891"/>
    <lineage>
        <taxon>Eukaryota</taxon>
        <taxon>Fungi</taxon>
        <taxon>Dikarya</taxon>
        <taxon>Basidiomycota</taxon>
        <taxon>Agaricomycotina</taxon>
        <taxon>Agaricomycetes</taxon>
        <taxon>Cantharellales</taxon>
        <taxon>Tulasnellaceae</taxon>
        <taxon>Tulasnella</taxon>
    </lineage>
</organism>
<dbReference type="PANTHER" id="PTHR31495:SF0">
    <property type="entry name" value="BINDING PROTEIN CALEOSIN, PUTATIVE (AFU_ORTHOLOGUE AFUA_5G13750)-RELATED"/>
    <property type="match status" value="1"/>
</dbReference>
<feature type="transmembrane region" description="Helical" evidence="2">
    <location>
        <begin position="145"/>
        <end position="163"/>
    </location>
</feature>
<evidence type="ECO:0000256" key="2">
    <source>
        <dbReference type="SAM" id="Phobius"/>
    </source>
</evidence>
<dbReference type="GO" id="GO:0004497">
    <property type="term" value="F:monooxygenase activity"/>
    <property type="evidence" value="ECO:0007669"/>
    <property type="project" value="TreeGrafter"/>
</dbReference>
<dbReference type="PANTHER" id="PTHR31495">
    <property type="entry name" value="PEROXYGENASE 3-RELATED"/>
    <property type="match status" value="1"/>
</dbReference>
<dbReference type="STRING" id="1051891.A0A0C3Q7G5"/>
<dbReference type="Proteomes" id="UP000054248">
    <property type="component" value="Unassembled WGS sequence"/>
</dbReference>
<keyword evidence="2" id="KW-0812">Transmembrane</keyword>
<keyword evidence="2" id="KW-1133">Transmembrane helix</keyword>
<evidence type="ECO:0000256" key="1">
    <source>
        <dbReference type="ARBA" id="ARBA00006765"/>
    </source>
</evidence>
<sequence length="194" mass="22316">MSGIPITPSHNAKYPSENPTAIQRHVAWWDRDNDGVIWPSDVYHGFRALGFGIFLSVSGMALICLAMSYVSGSTWFPDWAFRIWIRGIHRGKHGSDSNVYTKKGLFDERAFEEIFFTYTDPPDFDSLTLAQLFKLTKGNADPYDFFGWGANFLEWMFLYLLVWPEDGRVTKTQLRALYDVSPFTVHTCPKKQLI</sequence>
<evidence type="ECO:0000313" key="3">
    <source>
        <dbReference type="EMBL" id="KIO25540.1"/>
    </source>
</evidence>
<protein>
    <recommendedName>
        <fullName evidence="5">EF-hand domain-containing protein</fullName>
    </recommendedName>
</protein>
<dbReference type="EMBL" id="KN823040">
    <property type="protein sequence ID" value="KIO25540.1"/>
    <property type="molecule type" value="Genomic_DNA"/>
</dbReference>
<evidence type="ECO:0000313" key="4">
    <source>
        <dbReference type="Proteomes" id="UP000054248"/>
    </source>
</evidence>
<keyword evidence="2" id="KW-0472">Membrane</keyword>
<feature type="transmembrane region" description="Helical" evidence="2">
    <location>
        <begin position="48"/>
        <end position="70"/>
    </location>
</feature>
<gene>
    <name evidence="3" type="ORF">M407DRAFT_75562</name>
</gene>